<proteinExistence type="predicted"/>
<organism evidence="2 3">
    <name type="scientific">Thalassiosira pseudonana</name>
    <name type="common">Marine diatom</name>
    <name type="synonym">Cyclotella nana</name>
    <dbReference type="NCBI Taxonomy" id="35128"/>
    <lineage>
        <taxon>Eukaryota</taxon>
        <taxon>Sar</taxon>
        <taxon>Stramenopiles</taxon>
        <taxon>Ochrophyta</taxon>
        <taxon>Bacillariophyta</taxon>
        <taxon>Coscinodiscophyceae</taxon>
        <taxon>Thalassiosirophycidae</taxon>
        <taxon>Thalassiosirales</taxon>
        <taxon>Thalassiosiraceae</taxon>
        <taxon>Thalassiosira</taxon>
    </lineage>
</organism>
<feature type="compositionally biased region" description="Basic and acidic residues" evidence="1">
    <location>
        <begin position="359"/>
        <end position="378"/>
    </location>
</feature>
<feature type="compositionally biased region" description="Basic residues" evidence="1">
    <location>
        <begin position="106"/>
        <end position="117"/>
    </location>
</feature>
<dbReference type="HOGENOM" id="CLU_501095_0_0_1"/>
<dbReference type="Proteomes" id="UP000001449">
    <property type="component" value="Chromosome 13"/>
</dbReference>
<keyword evidence="3" id="KW-1185">Reference proteome</keyword>
<protein>
    <submittedName>
        <fullName evidence="2">Uncharacterized protein</fullName>
    </submittedName>
</protein>
<accession>B8CB27</accession>
<evidence type="ECO:0000256" key="1">
    <source>
        <dbReference type="SAM" id="MobiDB-lite"/>
    </source>
</evidence>
<feature type="region of interest" description="Disordered" evidence="1">
    <location>
        <begin position="36"/>
        <end position="55"/>
    </location>
</feature>
<dbReference type="KEGG" id="tps:THAPSDRAFT_24606"/>
<feature type="compositionally biased region" description="Low complexity" evidence="1">
    <location>
        <begin position="343"/>
        <end position="358"/>
    </location>
</feature>
<dbReference type="RefSeq" id="XP_002293509.1">
    <property type="nucleotide sequence ID" value="XM_002293473.1"/>
</dbReference>
<gene>
    <name evidence="2" type="ORF">THAPSDRAFT_24606</name>
</gene>
<evidence type="ECO:0000313" key="3">
    <source>
        <dbReference type="Proteomes" id="UP000001449"/>
    </source>
</evidence>
<name>B8CB27_THAPS</name>
<evidence type="ECO:0000313" key="2">
    <source>
        <dbReference type="EMBL" id="EED89245.1"/>
    </source>
</evidence>
<dbReference type="EMBL" id="CM000648">
    <property type="protein sequence ID" value="EED89245.1"/>
    <property type="molecule type" value="Genomic_DNA"/>
</dbReference>
<dbReference type="InParanoid" id="B8CB27"/>
<feature type="region of interest" description="Disordered" evidence="1">
    <location>
        <begin position="337"/>
        <end position="378"/>
    </location>
</feature>
<reference evidence="2 3" key="2">
    <citation type="journal article" date="2008" name="Nature">
        <title>The Phaeodactylum genome reveals the evolutionary history of diatom genomes.</title>
        <authorList>
            <person name="Bowler C."/>
            <person name="Allen A.E."/>
            <person name="Badger J.H."/>
            <person name="Grimwood J."/>
            <person name="Jabbari K."/>
            <person name="Kuo A."/>
            <person name="Maheswari U."/>
            <person name="Martens C."/>
            <person name="Maumus F."/>
            <person name="Otillar R.P."/>
            <person name="Rayko E."/>
            <person name="Salamov A."/>
            <person name="Vandepoele K."/>
            <person name="Beszteri B."/>
            <person name="Gruber A."/>
            <person name="Heijde M."/>
            <person name="Katinka M."/>
            <person name="Mock T."/>
            <person name="Valentin K."/>
            <person name="Verret F."/>
            <person name="Berges J.A."/>
            <person name="Brownlee C."/>
            <person name="Cadoret J.P."/>
            <person name="Chiovitti A."/>
            <person name="Choi C.J."/>
            <person name="Coesel S."/>
            <person name="De Martino A."/>
            <person name="Detter J.C."/>
            <person name="Durkin C."/>
            <person name="Falciatore A."/>
            <person name="Fournet J."/>
            <person name="Haruta M."/>
            <person name="Huysman M.J."/>
            <person name="Jenkins B.D."/>
            <person name="Jiroutova K."/>
            <person name="Jorgensen R.E."/>
            <person name="Joubert Y."/>
            <person name="Kaplan A."/>
            <person name="Kroger N."/>
            <person name="Kroth P.G."/>
            <person name="La Roche J."/>
            <person name="Lindquist E."/>
            <person name="Lommer M."/>
            <person name="Martin-Jezequel V."/>
            <person name="Lopez P.J."/>
            <person name="Lucas S."/>
            <person name="Mangogna M."/>
            <person name="McGinnis K."/>
            <person name="Medlin L.K."/>
            <person name="Montsant A."/>
            <person name="Oudot-Le Secq M.P."/>
            <person name="Napoli C."/>
            <person name="Obornik M."/>
            <person name="Parker M.S."/>
            <person name="Petit J.L."/>
            <person name="Porcel B.M."/>
            <person name="Poulsen N."/>
            <person name="Robison M."/>
            <person name="Rychlewski L."/>
            <person name="Rynearson T.A."/>
            <person name="Schmutz J."/>
            <person name="Shapiro H."/>
            <person name="Siaut M."/>
            <person name="Stanley M."/>
            <person name="Sussman M.R."/>
            <person name="Taylor A.R."/>
            <person name="Vardi A."/>
            <person name="von Dassow P."/>
            <person name="Vyverman W."/>
            <person name="Willis A."/>
            <person name="Wyrwicz L.S."/>
            <person name="Rokhsar D.S."/>
            <person name="Weissenbach J."/>
            <person name="Armbrust E.V."/>
            <person name="Green B.R."/>
            <person name="Van de Peer Y."/>
            <person name="Grigoriev I.V."/>
        </authorList>
    </citation>
    <scope>NUCLEOTIDE SEQUENCE [LARGE SCALE GENOMIC DNA]</scope>
    <source>
        <strain evidence="2 3">CCMP1335</strain>
    </source>
</reference>
<dbReference type="GeneID" id="7445708"/>
<reference evidence="2 3" key="1">
    <citation type="journal article" date="2004" name="Science">
        <title>The genome of the diatom Thalassiosira pseudonana: ecology, evolution, and metabolism.</title>
        <authorList>
            <person name="Armbrust E.V."/>
            <person name="Berges J.A."/>
            <person name="Bowler C."/>
            <person name="Green B.R."/>
            <person name="Martinez D."/>
            <person name="Putnam N.H."/>
            <person name="Zhou S."/>
            <person name="Allen A.E."/>
            <person name="Apt K.E."/>
            <person name="Bechner M."/>
            <person name="Brzezinski M.A."/>
            <person name="Chaal B.K."/>
            <person name="Chiovitti A."/>
            <person name="Davis A.K."/>
            <person name="Demarest M.S."/>
            <person name="Detter J.C."/>
            <person name="Glavina T."/>
            <person name="Goodstein D."/>
            <person name="Hadi M.Z."/>
            <person name="Hellsten U."/>
            <person name="Hildebrand M."/>
            <person name="Jenkins B.D."/>
            <person name="Jurka J."/>
            <person name="Kapitonov V.V."/>
            <person name="Kroger N."/>
            <person name="Lau W.W."/>
            <person name="Lane T.W."/>
            <person name="Larimer F.W."/>
            <person name="Lippmeier J.C."/>
            <person name="Lucas S."/>
            <person name="Medina M."/>
            <person name="Montsant A."/>
            <person name="Obornik M."/>
            <person name="Parker M.S."/>
            <person name="Palenik B."/>
            <person name="Pazour G.J."/>
            <person name="Richardson P.M."/>
            <person name="Rynearson T.A."/>
            <person name="Saito M.A."/>
            <person name="Schwartz D.C."/>
            <person name="Thamatrakoln K."/>
            <person name="Valentin K."/>
            <person name="Vardi A."/>
            <person name="Wilkerson F.P."/>
            <person name="Rokhsar D.S."/>
        </authorList>
    </citation>
    <scope>NUCLEOTIDE SEQUENCE [LARGE SCALE GENOMIC DNA]</scope>
    <source>
        <strain evidence="2 3">CCMP1335</strain>
    </source>
</reference>
<dbReference type="AlphaFoldDB" id="B8CB27"/>
<feature type="region of interest" description="Disordered" evidence="1">
    <location>
        <begin position="277"/>
        <end position="306"/>
    </location>
</feature>
<sequence>MNAPITFSNNLPGSFKGTTLDGEIMSGVGCGVVTKRHRRRRSGGGTLGITHSSNTNMNSTFNSSILTSTSPTNASQIIVNEAFKSRAARIAKRRSSAASSSLRESGKKKNAQQKKKDRPTTLCMSHPADMNISITNIGELDIRTSVKNEYELGDKLKSIHDMILPPLSPPTSLTVTLASKLAASLKIHDFAFVRRSDGSWRYAILAGTEGHTSDNGTSPSSELHFKSRQEESMIFVMNNVGSTKSIPRSHWGHYVRRVRGNCDDLELIELADGLQSTNKRDRDTSRRVSSVAEKVEEEASTNSEEGHLNDLQGIIVIAEDDGDDAVSVLAGYQLKQKQRQRKQQGVESGVQEGQTQEQEQGRDLLDPPQKHQEQDGEPKLKDQLSDLDVHINLLQELQHTYHSRRRGAAFHPLAMHDMKRMLFVQEYLEETKLLVTVTQSQVGPSNHSLIISSSFRSVSRVLRQGHTGVPALQPDGLTEEMICLHHLLSRWLRLRQRSNERKPFMNRLRRETVLVLPNRYQDFKPEYKGTRAHIAFELLGDFKS</sequence>
<feature type="region of interest" description="Disordered" evidence="1">
    <location>
        <begin position="94"/>
        <end position="123"/>
    </location>
</feature>
<dbReference type="PaxDb" id="35128-Thaps24606"/>